<evidence type="ECO:0000256" key="1">
    <source>
        <dbReference type="SAM" id="MobiDB-lite"/>
    </source>
</evidence>
<feature type="region of interest" description="Disordered" evidence="1">
    <location>
        <begin position="51"/>
        <end position="74"/>
    </location>
</feature>
<dbReference type="Proteomes" id="UP001295469">
    <property type="component" value="Chromosome C06"/>
</dbReference>
<organism evidence="2">
    <name type="scientific">Brassica napus</name>
    <name type="common">Rape</name>
    <dbReference type="NCBI Taxonomy" id="3708"/>
    <lineage>
        <taxon>Eukaryota</taxon>
        <taxon>Viridiplantae</taxon>
        <taxon>Streptophyta</taxon>
        <taxon>Embryophyta</taxon>
        <taxon>Tracheophyta</taxon>
        <taxon>Spermatophyta</taxon>
        <taxon>Magnoliopsida</taxon>
        <taxon>eudicotyledons</taxon>
        <taxon>Gunneridae</taxon>
        <taxon>Pentapetalae</taxon>
        <taxon>rosids</taxon>
        <taxon>malvids</taxon>
        <taxon>Brassicales</taxon>
        <taxon>Brassicaceae</taxon>
        <taxon>Brassiceae</taxon>
        <taxon>Brassica</taxon>
    </lineage>
</organism>
<dbReference type="EMBL" id="HG994370">
    <property type="protein sequence ID" value="CAF2063928.1"/>
    <property type="molecule type" value="Genomic_DNA"/>
</dbReference>
<protein>
    <submittedName>
        <fullName evidence="2">(rape) hypothetical protein</fullName>
    </submittedName>
</protein>
<evidence type="ECO:0000313" key="2">
    <source>
        <dbReference type="EMBL" id="CAF2063928.1"/>
    </source>
</evidence>
<name>A0A816QTA5_BRANA</name>
<accession>A0A816QTA5</accession>
<reference evidence="2" key="1">
    <citation type="submission" date="2021-01" db="EMBL/GenBank/DDBJ databases">
        <authorList>
            <consortium name="Genoscope - CEA"/>
            <person name="William W."/>
        </authorList>
    </citation>
    <scope>NUCLEOTIDE SEQUENCE</scope>
</reference>
<dbReference type="AlphaFoldDB" id="A0A816QTA5"/>
<gene>
    <name evidence="2" type="ORF">DARMORV10_C06P44940.1</name>
</gene>
<sequence>MAEEASSLVGIIETTVEVKSTPEKLHDMLVGKKAPHARCISILHSELWGGKSNEREDRVNRPGEQSGHVQGVRG</sequence>
<feature type="compositionally biased region" description="Basic and acidic residues" evidence="1">
    <location>
        <begin position="52"/>
        <end position="61"/>
    </location>
</feature>
<proteinExistence type="predicted"/>